<evidence type="ECO:0000313" key="3">
    <source>
        <dbReference type="Proteomes" id="UP000327478"/>
    </source>
</evidence>
<dbReference type="Proteomes" id="UP000327478">
    <property type="component" value="Chromosome"/>
</dbReference>
<name>A0A5Q0P8R4_9GAMM</name>
<accession>A0A5Q0P8R4</accession>
<evidence type="ECO:0000313" key="4">
    <source>
        <dbReference type="Proteomes" id="UP000480556"/>
    </source>
</evidence>
<protein>
    <submittedName>
        <fullName evidence="1">Sel1 repeat family protein</fullName>
    </submittedName>
</protein>
<dbReference type="Gene3D" id="1.25.40.10">
    <property type="entry name" value="Tetratricopeptide repeat domain"/>
    <property type="match status" value="1"/>
</dbReference>
<dbReference type="AlphaFoldDB" id="A0A5Q0P8R4"/>
<dbReference type="EMBL" id="WITK01000012">
    <property type="protein sequence ID" value="MQW92394.1"/>
    <property type="molecule type" value="Genomic_DNA"/>
</dbReference>
<dbReference type="EMBL" id="CP045650">
    <property type="protein sequence ID" value="QGA12028.1"/>
    <property type="molecule type" value="Genomic_DNA"/>
</dbReference>
<keyword evidence="3" id="KW-1185">Reference proteome</keyword>
<dbReference type="InterPro" id="IPR006597">
    <property type="entry name" value="Sel1-like"/>
</dbReference>
<gene>
    <name evidence="2" type="ORF">GFH30_11895</name>
    <name evidence="1" type="ORF">GHJ48_08330</name>
</gene>
<dbReference type="InterPro" id="IPR011990">
    <property type="entry name" value="TPR-like_helical_dom_sf"/>
</dbReference>
<dbReference type="SMART" id="SM00671">
    <property type="entry name" value="SEL1"/>
    <property type="match status" value="1"/>
</dbReference>
<dbReference type="RefSeq" id="WP_153372865.1">
    <property type="nucleotide sequence ID" value="NZ_CP045650.1"/>
</dbReference>
<dbReference type="Proteomes" id="UP000480556">
    <property type="component" value="Unassembled WGS sequence"/>
</dbReference>
<proteinExistence type="predicted"/>
<evidence type="ECO:0000313" key="2">
    <source>
        <dbReference type="EMBL" id="QGA12028.1"/>
    </source>
</evidence>
<dbReference type="SUPFAM" id="SSF81901">
    <property type="entry name" value="HCP-like"/>
    <property type="match status" value="1"/>
</dbReference>
<organism evidence="1 4">
    <name type="scientific">Acinetobacter wanghuae</name>
    <dbReference type="NCBI Taxonomy" id="2662362"/>
    <lineage>
        <taxon>Bacteria</taxon>
        <taxon>Pseudomonadati</taxon>
        <taxon>Pseudomonadota</taxon>
        <taxon>Gammaproteobacteria</taxon>
        <taxon>Moraxellales</taxon>
        <taxon>Moraxellaceae</taxon>
        <taxon>Acinetobacter</taxon>
    </lineage>
</organism>
<evidence type="ECO:0000313" key="1">
    <source>
        <dbReference type="EMBL" id="MQW92394.1"/>
    </source>
</evidence>
<reference evidence="3 4" key="1">
    <citation type="submission" date="2019-10" db="EMBL/GenBank/DDBJ databases">
        <authorList>
            <person name="Dong K."/>
        </authorList>
    </citation>
    <scope>NUCLEOTIDE SEQUENCE [LARGE SCALE GENOMIC DNA]</scope>
    <source>
        <strain evidence="2">Dk386</strain>
        <strain evidence="3">dk386</strain>
        <strain evidence="4">dk771</strain>
        <strain evidence="1">Dk771</strain>
    </source>
</reference>
<sequence length="123" mass="13948">MFSKEQDFALKSIEGEADQSFHNAQNFEFLCAKAPQLSIYTPSHIIKLNQTNSDQRNAMWHYLNAALKGHAQAQYKLGLSYLEGDLGADRNYRYAEQWLMKAKQQGYQPAANALAKAYSQLAL</sequence>